<comment type="caution">
    <text evidence="1">The sequence shown here is derived from an EMBL/GenBank/DDBJ whole genome shotgun (WGS) entry which is preliminary data.</text>
</comment>
<dbReference type="AlphaFoldDB" id="X1KKJ5"/>
<accession>X1KKJ5</accession>
<gene>
    <name evidence="1" type="ORF">S06H3_21650</name>
</gene>
<reference evidence="1" key="1">
    <citation type="journal article" date="2014" name="Front. Microbiol.">
        <title>High frequency of phylogenetically diverse reductive dehalogenase-homologous genes in deep subseafloor sedimentary metagenomes.</title>
        <authorList>
            <person name="Kawai M."/>
            <person name="Futagami T."/>
            <person name="Toyoda A."/>
            <person name="Takaki Y."/>
            <person name="Nishi S."/>
            <person name="Hori S."/>
            <person name="Arai W."/>
            <person name="Tsubouchi T."/>
            <person name="Morono Y."/>
            <person name="Uchiyama I."/>
            <person name="Ito T."/>
            <person name="Fujiyama A."/>
            <person name="Inagaki F."/>
            <person name="Takami H."/>
        </authorList>
    </citation>
    <scope>NUCLEOTIDE SEQUENCE</scope>
    <source>
        <strain evidence="1">Expedition CK06-06</strain>
    </source>
</reference>
<evidence type="ECO:0000313" key="1">
    <source>
        <dbReference type="EMBL" id="GAI07577.1"/>
    </source>
</evidence>
<dbReference type="EMBL" id="BARV01011407">
    <property type="protein sequence ID" value="GAI07577.1"/>
    <property type="molecule type" value="Genomic_DNA"/>
</dbReference>
<sequence length="94" mass="10205">MTAIADSNSIIRAYLATQATLTGLVGTRIYCPRLPENTTLPAVSFFTRGGTSTPYIPGMPEPSVQFDCWADNPMEARKVYDALYGSLQGIQNIS</sequence>
<organism evidence="1">
    <name type="scientific">marine sediment metagenome</name>
    <dbReference type="NCBI Taxonomy" id="412755"/>
    <lineage>
        <taxon>unclassified sequences</taxon>
        <taxon>metagenomes</taxon>
        <taxon>ecological metagenomes</taxon>
    </lineage>
</organism>
<protein>
    <submittedName>
        <fullName evidence="1">Uncharacterized protein</fullName>
    </submittedName>
</protein>
<name>X1KKJ5_9ZZZZ</name>
<feature type="non-terminal residue" evidence="1">
    <location>
        <position position="94"/>
    </location>
</feature>
<proteinExistence type="predicted"/>